<proteinExistence type="predicted"/>
<gene>
    <name evidence="1" type="ORF">LCGC14_2848180</name>
</gene>
<name>A0A0F8YW01_9ZZZZ</name>
<reference evidence="1" key="1">
    <citation type="journal article" date="2015" name="Nature">
        <title>Complex archaea that bridge the gap between prokaryotes and eukaryotes.</title>
        <authorList>
            <person name="Spang A."/>
            <person name="Saw J.H."/>
            <person name="Jorgensen S.L."/>
            <person name="Zaremba-Niedzwiedzka K."/>
            <person name="Martijn J."/>
            <person name="Lind A.E."/>
            <person name="van Eijk R."/>
            <person name="Schleper C."/>
            <person name="Guy L."/>
            <person name="Ettema T.J."/>
        </authorList>
    </citation>
    <scope>NUCLEOTIDE SEQUENCE</scope>
</reference>
<accession>A0A0F8YW01</accession>
<organism evidence="1">
    <name type="scientific">marine sediment metagenome</name>
    <dbReference type="NCBI Taxonomy" id="412755"/>
    <lineage>
        <taxon>unclassified sequences</taxon>
        <taxon>metagenomes</taxon>
        <taxon>ecological metagenomes</taxon>
    </lineage>
</organism>
<protein>
    <submittedName>
        <fullName evidence="1">Uncharacterized protein</fullName>
    </submittedName>
</protein>
<comment type="caution">
    <text evidence="1">The sequence shown here is derived from an EMBL/GenBank/DDBJ whole genome shotgun (WGS) entry which is preliminary data.</text>
</comment>
<sequence length="64" mass="7138">MSLKRSWTGFKISKNLKDTIKQAIYILVPAIIAELVTKSVLTSSVAGLLGKVVFSALEYYFKEQ</sequence>
<dbReference type="EMBL" id="LAZR01054700">
    <property type="protein sequence ID" value="KKK77980.1"/>
    <property type="molecule type" value="Genomic_DNA"/>
</dbReference>
<dbReference type="AlphaFoldDB" id="A0A0F8YW01"/>
<evidence type="ECO:0000313" key="1">
    <source>
        <dbReference type="EMBL" id="KKK77980.1"/>
    </source>
</evidence>